<dbReference type="GO" id="GO:0000433">
    <property type="term" value="P:carbon catabolite repression of transcription from RNA polymerase II promoter by glucose"/>
    <property type="evidence" value="ECO:0007669"/>
    <property type="project" value="TreeGrafter"/>
</dbReference>
<dbReference type="SUPFAM" id="SSF57667">
    <property type="entry name" value="beta-beta-alpha zinc fingers"/>
    <property type="match status" value="1"/>
</dbReference>
<evidence type="ECO:0000256" key="6">
    <source>
        <dbReference type="ARBA" id="ARBA00023015"/>
    </source>
</evidence>
<dbReference type="PANTHER" id="PTHR47428">
    <property type="entry name" value="REGULATORY PROTEIN MIG1-RELATED"/>
    <property type="match status" value="1"/>
</dbReference>
<dbReference type="PANTHER" id="PTHR47428:SF2">
    <property type="entry name" value="ZINC FINGER PROTEIN RSV1"/>
    <property type="match status" value="1"/>
</dbReference>
<sequence>MSLTSNFEPQLSFPLTSTHIDTFLNFELSEATTRMFDISRKTENSTTQNTFDKNNKSTTTIGNKSNKNISNKIIKKPYKCPHCCKCFPKPSALTPHIYTHTGEKPFQCHIPGCHKRFAVISNLRRHFKVHQPKKVGQKSRISHKERILLVQQLAAQYGNQQKNDHIPFIPPFLQPATTTTNTDYYELPNVTTMATTTTTTTTASAATIMPSLSTTTTCPISPSSPASASSSWKFYDEYNYTTTPEPIVYTNIMTSSSPLFDFHRSTTSSISSSSDSSICIPPPPSTFPFNDCGPVTPGDYLTTFDNSVVESISTTNDSMDPVTQWI</sequence>
<evidence type="ECO:0000256" key="4">
    <source>
        <dbReference type="ARBA" id="ARBA00022771"/>
    </source>
</evidence>
<dbReference type="GO" id="GO:0005737">
    <property type="term" value="C:cytoplasm"/>
    <property type="evidence" value="ECO:0007669"/>
    <property type="project" value="TreeGrafter"/>
</dbReference>
<keyword evidence="5" id="KW-0862">Zinc</keyword>
<evidence type="ECO:0000256" key="8">
    <source>
        <dbReference type="ARBA" id="ARBA00023242"/>
    </source>
</evidence>
<comment type="subcellular location">
    <subcellularLocation>
        <location evidence="1">Nucleus</location>
    </subcellularLocation>
</comment>
<evidence type="ECO:0000313" key="13">
    <source>
        <dbReference type="Proteomes" id="UP000646827"/>
    </source>
</evidence>
<evidence type="ECO:0000256" key="9">
    <source>
        <dbReference type="PROSITE-ProRule" id="PRU00042"/>
    </source>
</evidence>
<dbReference type="GO" id="GO:0000978">
    <property type="term" value="F:RNA polymerase II cis-regulatory region sequence-specific DNA binding"/>
    <property type="evidence" value="ECO:0007669"/>
    <property type="project" value="TreeGrafter"/>
</dbReference>
<name>A0A8H7SAL0_9FUNG</name>
<dbReference type="GO" id="GO:0005634">
    <property type="term" value="C:nucleus"/>
    <property type="evidence" value="ECO:0007669"/>
    <property type="project" value="UniProtKB-SubCell"/>
</dbReference>
<dbReference type="PROSITE" id="PS50157">
    <property type="entry name" value="ZINC_FINGER_C2H2_2"/>
    <property type="match status" value="2"/>
</dbReference>
<accession>A0A8H7SAL0</accession>
<dbReference type="GO" id="GO:0008270">
    <property type="term" value="F:zinc ion binding"/>
    <property type="evidence" value="ECO:0007669"/>
    <property type="project" value="UniProtKB-KW"/>
</dbReference>
<evidence type="ECO:0000256" key="5">
    <source>
        <dbReference type="ARBA" id="ARBA00022833"/>
    </source>
</evidence>
<keyword evidence="6" id="KW-0805">Transcription regulation</keyword>
<evidence type="ECO:0000313" key="12">
    <source>
        <dbReference type="EMBL" id="KAG2226769.1"/>
    </source>
</evidence>
<evidence type="ECO:0000256" key="10">
    <source>
        <dbReference type="SAM" id="MobiDB-lite"/>
    </source>
</evidence>
<dbReference type="AlphaFoldDB" id="A0A8H7SAL0"/>
<keyword evidence="2" id="KW-0479">Metal-binding</keyword>
<dbReference type="Gene3D" id="3.30.160.60">
    <property type="entry name" value="Classic Zinc Finger"/>
    <property type="match status" value="2"/>
</dbReference>
<organism evidence="12 13">
    <name type="scientific">Circinella minor</name>
    <dbReference type="NCBI Taxonomy" id="1195481"/>
    <lineage>
        <taxon>Eukaryota</taxon>
        <taxon>Fungi</taxon>
        <taxon>Fungi incertae sedis</taxon>
        <taxon>Mucoromycota</taxon>
        <taxon>Mucoromycotina</taxon>
        <taxon>Mucoromycetes</taxon>
        <taxon>Mucorales</taxon>
        <taxon>Lichtheimiaceae</taxon>
        <taxon>Circinella</taxon>
    </lineage>
</organism>
<evidence type="ECO:0000256" key="2">
    <source>
        <dbReference type="ARBA" id="ARBA00022723"/>
    </source>
</evidence>
<reference evidence="12 13" key="1">
    <citation type="submission" date="2020-12" db="EMBL/GenBank/DDBJ databases">
        <title>Metabolic potential, ecology and presence of endohyphal bacteria is reflected in genomic diversity of Mucoromycotina.</title>
        <authorList>
            <person name="Muszewska A."/>
            <person name="Okrasinska A."/>
            <person name="Steczkiewicz K."/>
            <person name="Drgas O."/>
            <person name="Orlowska M."/>
            <person name="Perlinska-Lenart U."/>
            <person name="Aleksandrzak-Piekarczyk T."/>
            <person name="Szatraj K."/>
            <person name="Zielenkiewicz U."/>
            <person name="Pilsyk S."/>
            <person name="Malc E."/>
            <person name="Mieczkowski P."/>
            <person name="Kruszewska J.S."/>
            <person name="Biernat P."/>
            <person name="Pawlowska J."/>
        </authorList>
    </citation>
    <scope>NUCLEOTIDE SEQUENCE [LARGE SCALE GENOMIC DNA]</scope>
    <source>
        <strain evidence="12 13">CBS 142.35</strain>
    </source>
</reference>
<dbReference type="EMBL" id="JAEPRB010000013">
    <property type="protein sequence ID" value="KAG2226769.1"/>
    <property type="molecule type" value="Genomic_DNA"/>
</dbReference>
<dbReference type="InterPro" id="IPR036236">
    <property type="entry name" value="Znf_C2H2_sf"/>
</dbReference>
<evidence type="ECO:0000256" key="3">
    <source>
        <dbReference type="ARBA" id="ARBA00022737"/>
    </source>
</evidence>
<dbReference type="InterPro" id="IPR013087">
    <property type="entry name" value="Znf_C2H2_type"/>
</dbReference>
<dbReference type="FunFam" id="3.30.160.60:FF:001102">
    <property type="entry name" value="Transcription factor IIIA"/>
    <property type="match status" value="1"/>
</dbReference>
<proteinExistence type="predicted"/>
<dbReference type="InterPro" id="IPR051007">
    <property type="entry name" value="creA/MIG_C2H2-ZnF"/>
</dbReference>
<evidence type="ECO:0000259" key="11">
    <source>
        <dbReference type="PROSITE" id="PS50157"/>
    </source>
</evidence>
<dbReference type="Pfam" id="PF00096">
    <property type="entry name" value="zf-C2H2"/>
    <property type="match status" value="1"/>
</dbReference>
<protein>
    <recommendedName>
        <fullName evidence="11">C2H2-type domain-containing protein</fullName>
    </recommendedName>
</protein>
<comment type="caution">
    <text evidence="12">The sequence shown here is derived from an EMBL/GenBank/DDBJ whole genome shotgun (WGS) entry which is preliminary data.</text>
</comment>
<keyword evidence="3" id="KW-0677">Repeat</keyword>
<dbReference type="PROSITE" id="PS00028">
    <property type="entry name" value="ZINC_FINGER_C2H2_1"/>
    <property type="match status" value="2"/>
</dbReference>
<dbReference type="OrthoDB" id="6077919at2759"/>
<keyword evidence="8" id="KW-0539">Nucleus</keyword>
<gene>
    <name evidence="12" type="ORF">INT45_005734</name>
</gene>
<evidence type="ECO:0000256" key="1">
    <source>
        <dbReference type="ARBA" id="ARBA00004123"/>
    </source>
</evidence>
<feature type="domain" description="C2H2-type" evidence="11">
    <location>
        <begin position="106"/>
        <end position="135"/>
    </location>
</feature>
<evidence type="ECO:0000256" key="7">
    <source>
        <dbReference type="ARBA" id="ARBA00023163"/>
    </source>
</evidence>
<keyword evidence="13" id="KW-1185">Reference proteome</keyword>
<keyword evidence="7" id="KW-0804">Transcription</keyword>
<feature type="domain" description="C2H2-type" evidence="11">
    <location>
        <begin position="78"/>
        <end position="105"/>
    </location>
</feature>
<dbReference type="SMART" id="SM00355">
    <property type="entry name" value="ZnF_C2H2"/>
    <property type="match status" value="2"/>
</dbReference>
<keyword evidence="4 9" id="KW-0863">Zinc-finger</keyword>
<dbReference type="Proteomes" id="UP000646827">
    <property type="component" value="Unassembled WGS sequence"/>
</dbReference>
<feature type="region of interest" description="Disordered" evidence="10">
    <location>
        <begin position="41"/>
        <end position="64"/>
    </location>
</feature>
<feature type="compositionally biased region" description="Polar residues" evidence="10">
    <location>
        <begin position="44"/>
        <end position="62"/>
    </location>
</feature>